<gene>
    <name evidence="2" type="ORF">AAND1436_LOCUS770</name>
</gene>
<proteinExistence type="predicted"/>
<evidence type="ECO:0000313" key="2">
    <source>
        <dbReference type="EMBL" id="CAD9364312.1"/>
    </source>
</evidence>
<sequence>MAASTRASDGVSNPHINTILGLARRAPKARPTTPPQAARAGASHAGVHHQTDVVPLEEDAADRAPRLLLHQHLLRVVHDEVHVLVEAKDPALDAQVRLLVQPHLHAIPVLQVPKDLVDGEGHDLLELLVADRHGC</sequence>
<organism evidence="2">
    <name type="scientific">Alexandrium andersonii</name>
    <dbReference type="NCBI Taxonomy" id="327968"/>
    <lineage>
        <taxon>Eukaryota</taxon>
        <taxon>Sar</taxon>
        <taxon>Alveolata</taxon>
        <taxon>Dinophyceae</taxon>
        <taxon>Gonyaulacales</taxon>
        <taxon>Pyrocystaceae</taxon>
        <taxon>Alexandrium</taxon>
    </lineage>
</organism>
<feature type="compositionally biased region" description="Low complexity" evidence="1">
    <location>
        <begin position="29"/>
        <end position="42"/>
    </location>
</feature>
<protein>
    <submittedName>
        <fullName evidence="2">Uncharacterized protein</fullName>
    </submittedName>
</protein>
<name>A0A7S2AD42_9DINO</name>
<accession>A0A7S2AD42</accession>
<reference evidence="2" key="1">
    <citation type="submission" date="2021-01" db="EMBL/GenBank/DDBJ databases">
        <authorList>
            <person name="Corre E."/>
            <person name="Pelletier E."/>
            <person name="Niang G."/>
            <person name="Scheremetjew M."/>
            <person name="Finn R."/>
            <person name="Kale V."/>
            <person name="Holt S."/>
            <person name="Cochrane G."/>
            <person name="Meng A."/>
            <person name="Brown T."/>
            <person name="Cohen L."/>
        </authorList>
    </citation>
    <scope>NUCLEOTIDE SEQUENCE</scope>
    <source>
        <strain evidence="2">CCMP2222</strain>
    </source>
</reference>
<dbReference type="EMBL" id="HBGQ01001451">
    <property type="protein sequence ID" value="CAD9364312.1"/>
    <property type="molecule type" value="Transcribed_RNA"/>
</dbReference>
<evidence type="ECO:0000256" key="1">
    <source>
        <dbReference type="SAM" id="MobiDB-lite"/>
    </source>
</evidence>
<feature type="region of interest" description="Disordered" evidence="1">
    <location>
        <begin position="21"/>
        <end position="49"/>
    </location>
</feature>
<dbReference type="AlphaFoldDB" id="A0A7S2AD42"/>